<keyword evidence="2" id="KW-1185">Reference proteome</keyword>
<name>A0AB40BQ81_DIOCR</name>
<evidence type="ECO:0000313" key="3">
    <source>
        <dbReference type="RefSeq" id="XP_039129632.1"/>
    </source>
</evidence>
<feature type="chain" id="PRO_5044340310" evidence="1">
    <location>
        <begin position="28"/>
        <end position="203"/>
    </location>
</feature>
<dbReference type="GeneID" id="120265741"/>
<dbReference type="AlphaFoldDB" id="A0AB40BQ81"/>
<feature type="signal peptide" evidence="1">
    <location>
        <begin position="1"/>
        <end position="27"/>
    </location>
</feature>
<reference evidence="3" key="1">
    <citation type="submission" date="2025-08" db="UniProtKB">
        <authorList>
            <consortium name="RefSeq"/>
        </authorList>
    </citation>
    <scope>IDENTIFICATION</scope>
</reference>
<organism evidence="2 3">
    <name type="scientific">Dioscorea cayennensis subsp. rotundata</name>
    <name type="common">White Guinea yam</name>
    <name type="synonym">Dioscorea rotundata</name>
    <dbReference type="NCBI Taxonomy" id="55577"/>
    <lineage>
        <taxon>Eukaryota</taxon>
        <taxon>Viridiplantae</taxon>
        <taxon>Streptophyta</taxon>
        <taxon>Embryophyta</taxon>
        <taxon>Tracheophyta</taxon>
        <taxon>Spermatophyta</taxon>
        <taxon>Magnoliopsida</taxon>
        <taxon>Liliopsida</taxon>
        <taxon>Dioscoreales</taxon>
        <taxon>Dioscoreaceae</taxon>
        <taxon>Dioscorea</taxon>
    </lineage>
</organism>
<evidence type="ECO:0000256" key="1">
    <source>
        <dbReference type="SAM" id="SignalP"/>
    </source>
</evidence>
<accession>A0AB40BQ81</accession>
<proteinExistence type="predicted"/>
<sequence>MLFSTIHLQISLSLLTDLLLMLENILTATDASLAKKLILYNFSEADDHFLFTHAILNESRRVRAIGFFLSSANLLVSFASCLSQPADDNSSEALLALDVVLQFALDFQLPVKHIFSAYHTNLAMLQRPDHVIAWRLHSQISNIRSLLDMTGNAHIHEIPHSWMAPATLLASYGLVHQSLNLFLFGKDLPYWIMKSFFDFGFVF</sequence>
<gene>
    <name evidence="3" type="primary">LOC120265741</name>
</gene>
<keyword evidence="1" id="KW-0732">Signal</keyword>
<protein>
    <submittedName>
        <fullName evidence="3">Uncharacterized protein LOC120265741 isoform X1</fullName>
    </submittedName>
</protein>
<dbReference type="RefSeq" id="XP_039129632.1">
    <property type="nucleotide sequence ID" value="XM_039273698.1"/>
</dbReference>
<dbReference type="Proteomes" id="UP001515500">
    <property type="component" value="Chromosome 7"/>
</dbReference>
<evidence type="ECO:0000313" key="2">
    <source>
        <dbReference type="Proteomes" id="UP001515500"/>
    </source>
</evidence>